<evidence type="ECO:0000313" key="2">
    <source>
        <dbReference type="EMBL" id="ORY07111.1"/>
    </source>
</evidence>
<comment type="caution">
    <text evidence="2">The sequence shown here is derived from an EMBL/GenBank/DDBJ whole genome shotgun (WGS) entry which is preliminary data.</text>
</comment>
<feature type="region of interest" description="Disordered" evidence="1">
    <location>
        <begin position="1"/>
        <end position="138"/>
    </location>
</feature>
<protein>
    <submittedName>
        <fullName evidence="2">Uncharacterized protein</fullName>
    </submittedName>
</protein>
<dbReference type="EMBL" id="MCFE01000011">
    <property type="protein sequence ID" value="ORY07111.1"/>
    <property type="molecule type" value="Genomic_DNA"/>
</dbReference>
<sequence>MVSSGKDLAPHKAPGEATSQHPLSTEHTSKTTEQDSKSHPESSKESSKHAGRELKETSKPSIKDSIFISHANAPEGSGIPKHWATEEGNRGHSTGQADVSGDTEATRSAPRRSIKDSIIITHANAPRDSGIPRHWPDE</sequence>
<organism evidence="2 3">
    <name type="scientific">Basidiobolus meristosporus CBS 931.73</name>
    <dbReference type="NCBI Taxonomy" id="1314790"/>
    <lineage>
        <taxon>Eukaryota</taxon>
        <taxon>Fungi</taxon>
        <taxon>Fungi incertae sedis</taxon>
        <taxon>Zoopagomycota</taxon>
        <taxon>Entomophthoromycotina</taxon>
        <taxon>Basidiobolomycetes</taxon>
        <taxon>Basidiobolales</taxon>
        <taxon>Basidiobolaceae</taxon>
        <taxon>Basidiobolus</taxon>
    </lineage>
</organism>
<evidence type="ECO:0000313" key="3">
    <source>
        <dbReference type="Proteomes" id="UP000193498"/>
    </source>
</evidence>
<keyword evidence="3" id="KW-1185">Reference proteome</keyword>
<reference evidence="2 3" key="1">
    <citation type="submission" date="2016-07" db="EMBL/GenBank/DDBJ databases">
        <title>Pervasive Adenine N6-methylation of Active Genes in Fungi.</title>
        <authorList>
            <consortium name="DOE Joint Genome Institute"/>
            <person name="Mondo S.J."/>
            <person name="Dannebaum R.O."/>
            <person name="Kuo R.C."/>
            <person name="Labutti K."/>
            <person name="Haridas S."/>
            <person name="Kuo A."/>
            <person name="Salamov A."/>
            <person name="Ahrendt S.R."/>
            <person name="Lipzen A."/>
            <person name="Sullivan W."/>
            <person name="Andreopoulos W.B."/>
            <person name="Clum A."/>
            <person name="Lindquist E."/>
            <person name="Daum C."/>
            <person name="Ramamoorthy G.K."/>
            <person name="Gryganskyi A."/>
            <person name="Culley D."/>
            <person name="Magnuson J.K."/>
            <person name="James T.Y."/>
            <person name="O'Malley M.A."/>
            <person name="Stajich J.E."/>
            <person name="Spatafora J.W."/>
            <person name="Visel A."/>
            <person name="Grigoriev I.V."/>
        </authorList>
    </citation>
    <scope>NUCLEOTIDE SEQUENCE [LARGE SCALE GENOMIC DNA]</scope>
    <source>
        <strain evidence="2 3">CBS 931.73</strain>
    </source>
</reference>
<gene>
    <name evidence="2" type="ORF">K493DRAFT_310337</name>
</gene>
<accession>A0A1Y1ZA35</accession>
<name>A0A1Y1ZA35_9FUNG</name>
<proteinExistence type="predicted"/>
<dbReference type="InParanoid" id="A0A1Y1ZA35"/>
<dbReference type="AlphaFoldDB" id="A0A1Y1ZA35"/>
<feature type="compositionally biased region" description="Basic and acidic residues" evidence="1">
    <location>
        <begin position="27"/>
        <end position="62"/>
    </location>
</feature>
<feature type="compositionally biased region" description="Polar residues" evidence="1">
    <location>
        <begin position="17"/>
        <end position="26"/>
    </location>
</feature>
<evidence type="ECO:0000256" key="1">
    <source>
        <dbReference type="SAM" id="MobiDB-lite"/>
    </source>
</evidence>
<dbReference type="Proteomes" id="UP000193498">
    <property type="component" value="Unassembled WGS sequence"/>
</dbReference>